<feature type="coiled-coil region" evidence="1">
    <location>
        <begin position="297"/>
        <end position="381"/>
    </location>
</feature>
<sequence>MSTVSAPTQPLGVSVQTTGPITQSGRPEQNSFFLRLANFRRIPYFETRIPASGLVLLDGPTGVGKTALLEAISFVLYDNAGNSCYNRKDRSNKKHEPTWVELTFPKSGWRGIPPGLVILRQRRPNLLRVVGEGILLEDGKAPAAAQGYLDRLFGQYAIWKVGGYIRQDSICDFFTMSPAEKLALLQQLSLPDRVDPKSGRVVSGAEQFETYLGRTVEKINAMLTQVREADMQVKICAEIYMRHYNQWAPGLQGKAAWTPEVLSSQFATYKETYSLDSLPQDLNRLLTKVRSENLRRRKQLEIEIAQEQMKLVRVREGIKQRRQLEAMKLNLQTELLALPDTKEEIARLEREQTEITEQIVLAQKSERRSQLLAAKAEIQRRLDSIPNENSKYTLSDLDSFDRLLAGPTPSQLDDQINEVVQTIEYLGKLALYNRRQALLSQIAVLEEQLNSYPKNSFADEIEAIGKKIWSLSLQEKKLVCPKCSSHLYLNGNQLTELTLSDHVHGESIEQLTQKKGELQRQEALFQQRSHLDRQLSQLKTDLTTFDSNNDLTGFSPQTKPKLSHLAQHQLEHLMADLQRTKKLRIAVPTDLNTAEERRKIQSAQDRARLLRDIEQVSREIDAVPAGGAPAEIGPLESRRKEVQSRIQLLRQQEVKRVSVQAQLSQIEAQLKLIIDQQSGLRSGRSSPSDFAKTKLSSSESSSDFEPDESVLESLKKELETVVNESQTLEAEIGFQIQFAQLADLARQHTRAQENYQKLHQRLAALQRIKASLIMAEYILLDAFLSRINQSLATVIEQLFVQPASFTLRSMRQLKTDDRIKPQINYEIVIDGVESSNISEVSGGERSRISLALAIVFSSFTNAPFLLLDESLSTLNAAIKETTMKVIRHYLSDKVVIAVNHDTTTGVYDTVVRLG</sequence>
<dbReference type="Gene3D" id="3.40.50.300">
    <property type="entry name" value="P-loop containing nucleotide triphosphate hydrolases"/>
    <property type="match status" value="2"/>
</dbReference>
<dbReference type="AlphaFoldDB" id="A0A6C0IX72"/>
<feature type="coiled-coil region" evidence="1">
    <location>
        <begin position="711"/>
        <end position="768"/>
    </location>
</feature>
<dbReference type="GO" id="GO:0006302">
    <property type="term" value="P:double-strand break repair"/>
    <property type="evidence" value="ECO:0007669"/>
    <property type="project" value="InterPro"/>
</dbReference>
<evidence type="ECO:0000313" key="4">
    <source>
        <dbReference type="EMBL" id="QHT97898.1"/>
    </source>
</evidence>
<dbReference type="PANTHER" id="PTHR32114:SF2">
    <property type="entry name" value="ABC TRANSPORTER ABCH.3"/>
    <property type="match status" value="1"/>
</dbReference>
<proteinExistence type="predicted"/>
<evidence type="ECO:0000256" key="1">
    <source>
        <dbReference type="SAM" id="Coils"/>
    </source>
</evidence>
<organism evidence="4">
    <name type="scientific">viral metagenome</name>
    <dbReference type="NCBI Taxonomy" id="1070528"/>
    <lineage>
        <taxon>unclassified sequences</taxon>
        <taxon>metagenomes</taxon>
        <taxon>organismal metagenomes</taxon>
    </lineage>
</organism>
<dbReference type="SUPFAM" id="SSF52540">
    <property type="entry name" value="P-loop containing nucleoside triphosphate hydrolases"/>
    <property type="match status" value="1"/>
</dbReference>
<reference evidence="4" key="1">
    <citation type="journal article" date="2020" name="Nature">
        <title>Giant virus diversity and host interactions through global metagenomics.</title>
        <authorList>
            <person name="Schulz F."/>
            <person name="Roux S."/>
            <person name="Paez-Espino D."/>
            <person name="Jungbluth S."/>
            <person name="Walsh D.A."/>
            <person name="Denef V.J."/>
            <person name="McMahon K.D."/>
            <person name="Konstantinidis K.T."/>
            <person name="Eloe-Fadrosh E.A."/>
            <person name="Kyrpides N.C."/>
            <person name="Woyke T."/>
        </authorList>
    </citation>
    <scope>NUCLEOTIDE SEQUENCE</scope>
    <source>
        <strain evidence="4">GVMAG-M-3300025572-1</strain>
    </source>
</reference>
<keyword evidence="1" id="KW-0175">Coiled coil</keyword>
<feature type="region of interest" description="Disordered" evidence="2">
    <location>
        <begin position="1"/>
        <end position="26"/>
    </location>
</feature>
<evidence type="ECO:0000256" key="2">
    <source>
        <dbReference type="SAM" id="MobiDB-lite"/>
    </source>
</evidence>
<dbReference type="InterPro" id="IPR027417">
    <property type="entry name" value="P-loop_NTPase"/>
</dbReference>
<name>A0A6C0IX72_9ZZZZ</name>
<dbReference type="GO" id="GO:0016887">
    <property type="term" value="F:ATP hydrolysis activity"/>
    <property type="evidence" value="ECO:0007669"/>
    <property type="project" value="InterPro"/>
</dbReference>
<protein>
    <recommendedName>
        <fullName evidence="3">Rad50/SbcC-type AAA domain-containing protein</fullName>
    </recommendedName>
</protein>
<accession>A0A6C0IX72</accession>
<dbReference type="EMBL" id="MN740284">
    <property type="protein sequence ID" value="QHT97898.1"/>
    <property type="molecule type" value="Genomic_DNA"/>
</dbReference>
<dbReference type="Pfam" id="PF13476">
    <property type="entry name" value="AAA_23"/>
    <property type="match status" value="1"/>
</dbReference>
<feature type="compositionally biased region" description="Polar residues" evidence="2">
    <location>
        <begin position="14"/>
        <end position="26"/>
    </location>
</feature>
<feature type="compositionally biased region" description="Polar residues" evidence="2">
    <location>
        <begin position="679"/>
        <end position="688"/>
    </location>
</feature>
<feature type="domain" description="Rad50/SbcC-type AAA" evidence="3">
    <location>
        <begin position="35"/>
        <end position="97"/>
    </location>
</feature>
<dbReference type="InterPro" id="IPR038729">
    <property type="entry name" value="Rad50/SbcC_AAA"/>
</dbReference>
<dbReference type="PANTHER" id="PTHR32114">
    <property type="entry name" value="ABC TRANSPORTER ABCH.3"/>
    <property type="match status" value="1"/>
</dbReference>
<evidence type="ECO:0000259" key="3">
    <source>
        <dbReference type="Pfam" id="PF13476"/>
    </source>
</evidence>
<feature type="region of interest" description="Disordered" evidence="2">
    <location>
        <begin position="679"/>
        <end position="708"/>
    </location>
</feature>